<sequence length="79" mass="9030">MESSDIKIPCRNDGGFFAWILYKKEFNSRSNMKEKKTEKVTVKVTPTQKEFLDSLIETGKAKNLAASVQYLINIAMILK</sequence>
<dbReference type="RefSeq" id="WP_152659092.1">
    <property type="nucleotide sequence ID" value="NZ_JBCGBG010000001.1"/>
</dbReference>
<name>A0ABU9MNM1_9GAMM</name>
<keyword evidence="2" id="KW-1185">Reference proteome</keyword>
<proteinExistence type="predicted"/>
<dbReference type="EMBL" id="JBCGBG010000001">
    <property type="protein sequence ID" value="MEL7695770.1"/>
    <property type="molecule type" value="Genomic_DNA"/>
</dbReference>
<gene>
    <name evidence="1" type="ORF">AABB92_08845</name>
</gene>
<reference evidence="1 2" key="1">
    <citation type="submission" date="2024-04" db="EMBL/GenBank/DDBJ databases">
        <authorList>
            <person name="Suleimanova A.D."/>
            <person name="Pudova D.S."/>
            <person name="Shagimardanova E.I."/>
            <person name="Sharipova M.R."/>
        </authorList>
    </citation>
    <scope>NUCLEOTIDE SEQUENCE [LARGE SCALE GENOMIC DNA]</scope>
    <source>
        <strain evidence="1 2">3.1</strain>
    </source>
</reference>
<dbReference type="Proteomes" id="UP001468095">
    <property type="component" value="Unassembled WGS sequence"/>
</dbReference>
<organism evidence="1 2">
    <name type="scientific">Pantoea brenneri</name>
    <dbReference type="NCBI Taxonomy" id="472694"/>
    <lineage>
        <taxon>Bacteria</taxon>
        <taxon>Pseudomonadati</taxon>
        <taxon>Pseudomonadota</taxon>
        <taxon>Gammaproteobacteria</taxon>
        <taxon>Enterobacterales</taxon>
        <taxon>Erwiniaceae</taxon>
        <taxon>Pantoea</taxon>
    </lineage>
</organism>
<evidence type="ECO:0000313" key="1">
    <source>
        <dbReference type="EMBL" id="MEL7695770.1"/>
    </source>
</evidence>
<evidence type="ECO:0000313" key="2">
    <source>
        <dbReference type="Proteomes" id="UP001468095"/>
    </source>
</evidence>
<accession>A0ABU9MNM1</accession>
<comment type="caution">
    <text evidence="1">The sequence shown here is derived from an EMBL/GenBank/DDBJ whole genome shotgun (WGS) entry which is preliminary data.</text>
</comment>
<protein>
    <submittedName>
        <fullName evidence="1">Uncharacterized protein</fullName>
    </submittedName>
</protein>